<dbReference type="OrthoDB" id="1150878at2"/>
<reference evidence="4 5" key="1">
    <citation type="journal article" date="2013" name="Genome Announc.">
        <title>Draft Genome Sequence of Arcticibacter svalbardensis Strain MN12-7T, a Member of the Family Sphingobacteriaceae Isolated from an Arctic Soil Sample.</title>
        <authorList>
            <person name="Shivaji S."/>
            <person name="Ara S."/>
            <person name="Prasad S."/>
            <person name="Manasa B.P."/>
            <person name="Begum Z."/>
            <person name="Singh A."/>
            <person name="Kumar Pinnaka A."/>
        </authorList>
    </citation>
    <scope>NUCLEOTIDE SEQUENCE [LARGE SCALE GENOMIC DNA]</scope>
    <source>
        <strain evidence="4 5">MN12-7</strain>
    </source>
</reference>
<dbReference type="Pfam" id="PF13505">
    <property type="entry name" value="OMP_b-brl"/>
    <property type="match status" value="1"/>
</dbReference>
<dbReference type="InterPro" id="IPR027385">
    <property type="entry name" value="Beta-barrel_OMP"/>
</dbReference>
<dbReference type="eggNOG" id="COG3637">
    <property type="taxonomic scope" value="Bacteria"/>
</dbReference>
<proteinExistence type="predicted"/>
<evidence type="ECO:0000256" key="2">
    <source>
        <dbReference type="SAM" id="SignalP"/>
    </source>
</evidence>
<protein>
    <recommendedName>
        <fullName evidence="3">Outer membrane protein beta-barrel domain-containing protein</fullName>
    </recommendedName>
</protein>
<evidence type="ECO:0000259" key="3">
    <source>
        <dbReference type="Pfam" id="PF13505"/>
    </source>
</evidence>
<organism evidence="4 5">
    <name type="scientific">Arcticibacter svalbardensis MN12-7</name>
    <dbReference type="NCBI Taxonomy" id="1150600"/>
    <lineage>
        <taxon>Bacteria</taxon>
        <taxon>Pseudomonadati</taxon>
        <taxon>Bacteroidota</taxon>
        <taxon>Sphingobacteriia</taxon>
        <taxon>Sphingobacteriales</taxon>
        <taxon>Sphingobacteriaceae</taxon>
        <taxon>Arcticibacter</taxon>
    </lineage>
</organism>
<dbReference type="EMBL" id="AQPN01000070">
    <property type="protein sequence ID" value="EOR94962.1"/>
    <property type="molecule type" value="Genomic_DNA"/>
</dbReference>
<dbReference type="STRING" id="1150600.ADIARSV_1833"/>
<name>R9GSX2_9SPHI</name>
<dbReference type="AlphaFoldDB" id="R9GSX2"/>
<accession>R9GSX2</accession>
<feature type="chain" id="PRO_5004481949" description="Outer membrane protein beta-barrel domain-containing protein" evidence="2">
    <location>
        <begin position="20"/>
        <end position="221"/>
    </location>
</feature>
<comment type="caution">
    <text evidence="4">The sequence shown here is derived from an EMBL/GenBank/DDBJ whole genome shotgun (WGS) entry which is preliminary data.</text>
</comment>
<evidence type="ECO:0000256" key="1">
    <source>
        <dbReference type="ARBA" id="ARBA00022729"/>
    </source>
</evidence>
<evidence type="ECO:0000313" key="5">
    <source>
        <dbReference type="Proteomes" id="UP000014174"/>
    </source>
</evidence>
<gene>
    <name evidence="4" type="ORF">ADIARSV_1833</name>
</gene>
<keyword evidence="5" id="KW-1185">Reference proteome</keyword>
<dbReference type="PATRIC" id="fig|1150600.3.peg.1807"/>
<keyword evidence="1 2" id="KW-0732">Signal</keyword>
<evidence type="ECO:0000313" key="4">
    <source>
        <dbReference type="EMBL" id="EOR94962.1"/>
    </source>
</evidence>
<dbReference type="Proteomes" id="UP000014174">
    <property type="component" value="Unassembled WGS sequence"/>
</dbReference>
<sequence>MKKIILLAAVTLIGGAAIAQSTSTTKFGLKVGVSLPKYHFTNTDGDDYETEANTNFNVTGYADLPIASGFSIQPGISLQGKGSKTTGSAFGVNGESKDNSLYVEIPVNLVGKVPLGVTGASLYLGAGPYAAFAVSGERKFTVESGGSSSESTSDLKFGNDDNDDFKSGDFGVNILGGIQLDSGFNFGANYGIGLSDIRPGDNNDNGKITNRVLSFNVGYAF</sequence>
<feature type="domain" description="Outer membrane protein beta-barrel" evidence="3">
    <location>
        <begin position="9"/>
        <end position="221"/>
    </location>
</feature>
<dbReference type="RefSeq" id="WP_016195069.1">
    <property type="nucleotide sequence ID" value="NZ_AQPN01000070.1"/>
</dbReference>
<feature type="signal peptide" evidence="2">
    <location>
        <begin position="1"/>
        <end position="19"/>
    </location>
</feature>